<feature type="region of interest" description="Disordered" evidence="2">
    <location>
        <begin position="1"/>
        <end position="24"/>
    </location>
</feature>
<dbReference type="InterPro" id="IPR000757">
    <property type="entry name" value="Beta-glucanase-like"/>
</dbReference>
<evidence type="ECO:0000256" key="3">
    <source>
        <dbReference type="SAM" id="Phobius"/>
    </source>
</evidence>
<keyword evidence="6" id="KW-1185">Reference proteome</keyword>
<dbReference type="Pfam" id="PF00722">
    <property type="entry name" value="Glyco_hydro_16"/>
    <property type="match status" value="1"/>
</dbReference>
<evidence type="ECO:0000259" key="4">
    <source>
        <dbReference type="PROSITE" id="PS51762"/>
    </source>
</evidence>
<feature type="compositionally biased region" description="Polar residues" evidence="2">
    <location>
        <begin position="8"/>
        <end position="18"/>
    </location>
</feature>
<feature type="domain" description="GH16" evidence="4">
    <location>
        <begin position="116"/>
        <end position="397"/>
    </location>
</feature>
<dbReference type="PANTHER" id="PTHR10963">
    <property type="entry name" value="GLYCOSYL HYDROLASE-RELATED"/>
    <property type="match status" value="1"/>
</dbReference>
<dbReference type="InterPro" id="IPR050546">
    <property type="entry name" value="Glycosyl_Hydrlase_16"/>
</dbReference>
<keyword evidence="3" id="KW-0812">Transmembrane</keyword>
<evidence type="ECO:0000313" key="5">
    <source>
        <dbReference type="EMBL" id="KAF2864817.1"/>
    </source>
</evidence>
<feature type="transmembrane region" description="Helical" evidence="3">
    <location>
        <begin position="57"/>
        <end position="75"/>
    </location>
</feature>
<dbReference type="Gene3D" id="2.60.120.200">
    <property type="match status" value="1"/>
</dbReference>
<dbReference type="SUPFAM" id="SSF49899">
    <property type="entry name" value="Concanavalin A-like lectins/glucanases"/>
    <property type="match status" value="1"/>
</dbReference>
<evidence type="ECO:0000256" key="1">
    <source>
        <dbReference type="ARBA" id="ARBA00006865"/>
    </source>
</evidence>
<keyword evidence="5" id="KW-0378">Hydrolase</keyword>
<dbReference type="AlphaFoldDB" id="A0A7C8HYA3"/>
<dbReference type="EMBL" id="JAADJZ010000039">
    <property type="protein sequence ID" value="KAF2864817.1"/>
    <property type="molecule type" value="Genomic_DNA"/>
</dbReference>
<evidence type="ECO:0000256" key="2">
    <source>
        <dbReference type="SAM" id="MobiDB-lite"/>
    </source>
</evidence>
<reference evidence="5 6" key="1">
    <citation type="submission" date="2020-01" db="EMBL/GenBank/DDBJ databases">
        <authorList>
            <consortium name="DOE Joint Genome Institute"/>
            <person name="Haridas S."/>
            <person name="Albert R."/>
            <person name="Binder M."/>
            <person name="Bloem J."/>
            <person name="Labutti K."/>
            <person name="Salamov A."/>
            <person name="Andreopoulos B."/>
            <person name="Baker S.E."/>
            <person name="Barry K."/>
            <person name="Bills G."/>
            <person name="Bluhm B.H."/>
            <person name="Cannon C."/>
            <person name="Castanera R."/>
            <person name="Culley D.E."/>
            <person name="Daum C."/>
            <person name="Ezra D."/>
            <person name="Gonzalez J.B."/>
            <person name="Henrissat B."/>
            <person name="Kuo A."/>
            <person name="Liang C."/>
            <person name="Lipzen A."/>
            <person name="Lutzoni F."/>
            <person name="Magnuson J."/>
            <person name="Mondo S."/>
            <person name="Nolan M."/>
            <person name="Ohm R."/>
            <person name="Pangilinan J."/>
            <person name="Park H.-J.H."/>
            <person name="Ramirez L."/>
            <person name="Alfaro M."/>
            <person name="Sun H."/>
            <person name="Tritt A."/>
            <person name="Yoshinaga Y."/>
            <person name="Zwiers L.-H.L."/>
            <person name="Turgeon B.G."/>
            <person name="Goodwin S.B."/>
            <person name="Spatafora J.W."/>
            <person name="Crous P.W."/>
            <person name="Grigoriev I.V."/>
        </authorList>
    </citation>
    <scope>NUCLEOTIDE SEQUENCE [LARGE SCALE GENOMIC DNA]</scope>
    <source>
        <strain evidence="5 6">CBS 611.86</strain>
    </source>
</reference>
<dbReference type="GO" id="GO:0005975">
    <property type="term" value="P:carbohydrate metabolic process"/>
    <property type="evidence" value="ECO:0007669"/>
    <property type="project" value="InterPro"/>
</dbReference>
<accession>A0A7C8HYA3</accession>
<dbReference type="OrthoDB" id="4781at2759"/>
<evidence type="ECO:0000313" key="6">
    <source>
        <dbReference type="Proteomes" id="UP000481861"/>
    </source>
</evidence>
<sequence>MAIESDRAPSTNFGSVPSSGLAPRKQRHTFKSYRLRGEYHQPWAEDKRLKRTKYGNMIVWVFIALSLCVCAYLSYDGAKAAKDGDYCLELDENFKNIDPATWSHEVQIAGFGTGAFDWTTSDERNAFTDADGLHIVPTLTTETTGITEEQVFNGYTLNLTKTGQGDGSCTSPDYKQCSIRSNVTTGIIVPPVRSARLSTKGKKGIKYGRVEVVAKMPKGDWLWPAIWMMPEESKYGEWPASGEIDIAEFRGNEWQYPIGRDAMTSTLHWGPTSKLNAYWMTYGHKFLRRTDFAQGFHTFGLQWSKDYLYTYLDSRLKQVFYMKFGNTDTMWQRGHFEGAVVNESVVENPWSKTGNTNTPFDEKFYLILNVAVGSNNGWFYDGKFDKPWVDNGATAASDFYKAKDKWLPTWGTGNERGMTVKSVKMWREGLC</sequence>
<keyword evidence="3" id="KW-1133">Transmembrane helix</keyword>
<dbReference type="PANTHER" id="PTHR10963:SF55">
    <property type="entry name" value="GLYCOSIDE HYDROLASE FAMILY 16 PROTEIN"/>
    <property type="match status" value="1"/>
</dbReference>
<dbReference type="InterPro" id="IPR013320">
    <property type="entry name" value="ConA-like_dom_sf"/>
</dbReference>
<dbReference type="PROSITE" id="PS51762">
    <property type="entry name" value="GH16_2"/>
    <property type="match status" value="1"/>
</dbReference>
<comment type="caution">
    <text evidence="5">The sequence shown here is derived from an EMBL/GenBank/DDBJ whole genome shotgun (WGS) entry which is preliminary data.</text>
</comment>
<dbReference type="GO" id="GO:0004553">
    <property type="term" value="F:hydrolase activity, hydrolyzing O-glycosyl compounds"/>
    <property type="evidence" value="ECO:0007669"/>
    <property type="project" value="InterPro"/>
</dbReference>
<comment type="similarity">
    <text evidence="1">Belongs to the glycosyl hydrolase 16 family.</text>
</comment>
<name>A0A7C8HYA3_9PLEO</name>
<protein>
    <submittedName>
        <fullName evidence="5">Glycosyl hydrolase</fullName>
    </submittedName>
</protein>
<keyword evidence="3" id="KW-0472">Membrane</keyword>
<organism evidence="5 6">
    <name type="scientific">Massariosphaeria phaeospora</name>
    <dbReference type="NCBI Taxonomy" id="100035"/>
    <lineage>
        <taxon>Eukaryota</taxon>
        <taxon>Fungi</taxon>
        <taxon>Dikarya</taxon>
        <taxon>Ascomycota</taxon>
        <taxon>Pezizomycotina</taxon>
        <taxon>Dothideomycetes</taxon>
        <taxon>Pleosporomycetidae</taxon>
        <taxon>Pleosporales</taxon>
        <taxon>Pleosporales incertae sedis</taxon>
        <taxon>Massariosphaeria</taxon>
    </lineage>
</organism>
<dbReference type="Proteomes" id="UP000481861">
    <property type="component" value="Unassembled WGS sequence"/>
</dbReference>
<proteinExistence type="inferred from homology"/>
<gene>
    <name evidence="5" type="ORF">BDV95DRAFT_508424</name>
</gene>